<evidence type="ECO:0000313" key="1">
    <source>
        <dbReference type="EMBL" id="BFH74183.1"/>
    </source>
</evidence>
<organism evidence="1">
    <name type="scientific">Sulfurisphaera javensis</name>
    <dbReference type="NCBI Taxonomy" id="2049879"/>
    <lineage>
        <taxon>Archaea</taxon>
        <taxon>Thermoproteota</taxon>
        <taxon>Thermoprotei</taxon>
        <taxon>Sulfolobales</taxon>
        <taxon>Sulfolobaceae</taxon>
        <taxon>Sulfurisphaera</taxon>
    </lineage>
</organism>
<protein>
    <recommendedName>
        <fullName evidence="2">DUF3800 domain-containing protein</fullName>
    </recommendedName>
</protein>
<proteinExistence type="predicted"/>
<reference evidence="1" key="1">
    <citation type="submission" date="2024-03" db="EMBL/GenBank/DDBJ databases">
        <title>Complete genome sequence of Sulfurisphaera javensis strain KD-1.</title>
        <authorList>
            <person name="Sakai H."/>
            <person name="Nur N."/>
            <person name="Suwanto A."/>
            <person name="Kurosawa N."/>
        </authorList>
    </citation>
    <scope>NUCLEOTIDE SEQUENCE</scope>
    <source>
        <strain evidence="1">KD-1</strain>
    </source>
</reference>
<dbReference type="KEGG" id="sjv:SJAV_21270"/>
<gene>
    <name evidence="1" type="ORF">SJAV_21270</name>
</gene>
<name>A0AAT9GTP5_9CREN</name>
<dbReference type="AlphaFoldDB" id="A0AAT9GTP5"/>
<accession>A0AAT9GTP5</accession>
<evidence type="ECO:0008006" key="2">
    <source>
        <dbReference type="Google" id="ProtNLM"/>
    </source>
</evidence>
<dbReference type="EMBL" id="AP031322">
    <property type="protein sequence ID" value="BFH74183.1"/>
    <property type="molecule type" value="Genomic_DNA"/>
</dbReference>
<sequence>MIIAVDESGNPSDENPYILGISAILKEKEYEKN</sequence>